<feature type="domain" description="Outer membrane protein beta-barrel" evidence="6">
    <location>
        <begin position="17"/>
        <end position="226"/>
    </location>
</feature>
<name>A0A6M7THT6_9HYPH</name>
<reference evidence="7 8" key="1">
    <citation type="submission" date="2018-09" db="EMBL/GenBank/DDBJ databases">
        <title>Mesorhizobium carmichaelinearum sp. nov. isolated from Carmichaelinea spp. root nodules in New Zealand.</title>
        <authorList>
            <person name="De Meyer S.E."/>
        </authorList>
    </citation>
    <scope>NUCLEOTIDE SEQUENCE [LARGE SCALE GENOMIC DNA]</scope>
    <source>
        <strain evidence="7 8">LMG 28313</strain>
    </source>
</reference>
<gene>
    <name evidence="7" type="ORF">D3242_27245</name>
</gene>
<keyword evidence="2" id="KW-0732">Signal</keyword>
<evidence type="ECO:0000256" key="5">
    <source>
        <dbReference type="ARBA" id="ARBA00038306"/>
    </source>
</evidence>
<keyword evidence="8" id="KW-1185">Reference proteome</keyword>
<comment type="subcellular location">
    <subcellularLocation>
        <location evidence="1">Cell outer membrane</location>
    </subcellularLocation>
</comment>
<protein>
    <submittedName>
        <fullName evidence="7">Porin family protein</fullName>
    </submittedName>
</protein>
<dbReference type="InterPro" id="IPR027385">
    <property type="entry name" value="Beta-barrel_OMP"/>
</dbReference>
<organism evidence="7 8">
    <name type="scientific">Mesorhizobium jarvisii</name>
    <dbReference type="NCBI Taxonomy" id="1777867"/>
    <lineage>
        <taxon>Bacteria</taxon>
        <taxon>Pseudomonadati</taxon>
        <taxon>Pseudomonadota</taxon>
        <taxon>Alphaproteobacteria</taxon>
        <taxon>Hyphomicrobiales</taxon>
        <taxon>Phyllobacteriaceae</taxon>
        <taxon>Mesorhizobium</taxon>
    </lineage>
</organism>
<dbReference type="InterPro" id="IPR011250">
    <property type="entry name" value="OMP/PagP_B-barrel"/>
</dbReference>
<dbReference type="Gene3D" id="2.40.160.20">
    <property type="match status" value="1"/>
</dbReference>
<proteinExistence type="inferred from homology"/>
<keyword evidence="4" id="KW-0998">Cell outer membrane</keyword>
<dbReference type="GO" id="GO:0009279">
    <property type="term" value="C:cell outer membrane"/>
    <property type="evidence" value="ECO:0007669"/>
    <property type="project" value="UniProtKB-SubCell"/>
</dbReference>
<evidence type="ECO:0000256" key="3">
    <source>
        <dbReference type="ARBA" id="ARBA00023136"/>
    </source>
</evidence>
<evidence type="ECO:0000256" key="2">
    <source>
        <dbReference type="ARBA" id="ARBA00022729"/>
    </source>
</evidence>
<evidence type="ECO:0000313" key="8">
    <source>
        <dbReference type="Proteomes" id="UP000275530"/>
    </source>
</evidence>
<dbReference type="Proteomes" id="UP000275530">
    <property type="component" value="Unassembled WGS sequence"/>
</dbReference>
<dbReference type="PANTHER" id="PTHR34001:SF3">
    <property type="entry name" value="BLL7405 PROTEIN"/>
    <property type="match status" value="1"/>
</dbReference>
<evidence type="ECO:0000259" key="6">
    <source>
        <dbReference type="Pfam" id="PF13505"/>
    </source>
</evidence>
<dbReference type="Pfam" id="PF13505">
    <property type="entry name" value="OMP_b-brl"/>
    <property type="match status" value="1"/>
</dbReference>
<evidence type="ECO:0000256" key="4">
    <source>
        <dbReference type="ARBA" id="ARBA00023237"/>
    </source>
</evidence>
<dbReference type="AlphaFoldDB" id="A0A6M7THT6"/>
<sequence length="256" mass="27156">MVWEKYVNKFLVVLVGAALSASTASAADMVAAPIAGSTYDWSGFYVGGHVGFANGDITATDVTEPNGGFFTDAVPAGTEGFDFNKGAVAGGIHAGAQWQWGQWVLGGEATWTATGIKKTITSPYFPDSDTESAKISNYATVVGRVGYAFDRVLIYAKAGYAGGKVDFRARDNDALVTYEKNEWQNGYALGAGIDYALTNNLSLGVDYTHVDLGHKTSTGNNVFDDGTLGANPETYRTKAKVDAVMARLTYKFGMGQ</sequence>
<comment type="similarity">
    <text evidence="5">Belongs to the Omp25/RopB family.</text>
</comment>
<comment type="caution">
    <text evidence="7">The sequence shown here is derived from an EMBL/GenBank/DDBJ whole genome shotgun (WGS) entry which is preliminary data.</text>
</comment>
<dbReference type="InterPro" id="IPR051692">
    <property type="entry name" value="OMP-like"/>
</dbReference>
<evidence type="ECO:0000256" key="1">
    <source>
        <dbReference type="ARBA" id="ARBA00004442"/>
    </source>
</evidence>
<accession>A0A6M7THT6</accession>
<dbReference type="EMBL" id="QZXA01000012">
    <property type="protein sequence ID" value="RJT29975.1"/>
    <property type="molecule type" value="Genomic_DNA"/>
</dbReference>
<keyword evidence="3" id="KW-0472">Membrane</keyword>
<dbReference type="SUPFAM" id="SSF56925">
    <property type="entry name" value="OMPA-like"/>
    <property type="match status" value="1"/>
</dbReference>
<evidence type="ECO:0000313" key="7">
    <source>
        <dbReference type="EMBL" id="RJT29975.1"/>
    </source>
</evidence>
<dbReference type="PANTHER" id="PTHR34001">
    <property type="entry name" value="BLL7405 PROTEIN"/>
    <property type="match status" value="1"/>
</dbReference>